<feature type="domain" description="GGDEF" evidence="5">
    <location>
        <begin position="345"/>
        <end position="475"/>
    </location>
</feature>
<evidence type="ECO:0000259" key="5">
    <source>
        <dbReference type="PROSITE" id="PS50887"/>
    </source>
</evidence>
<dbReference type="SMART" id="SM00304">
    <property type="entry name" value="HAMP"/>
    <property type="match status" value="1"/>
</dbReference>
<name>A0ABV0G818_9BURK</name>
<dbReference type="NCBIfam" id="TIGR00254">
    <property type="entry name" value="GGDEF"/>
    <property type="match status" value="1"/>
</dbReference>
<evidence type="ECO:0000313" key="6">
    <source>
        <dbReference type="EMBL" id="MEO3711207.1"/>
    </source>
</evidence>
<feature type="compositionally biased region" description="Pro residues" evidence="2">
    <location>
        <begin position="136"/>
        <end position="152"/>
    </location>
</feature>
<dbReference type="InterPro" id="IPR000160">
    <property type="entry name" value="GGDEF_dom"/>
</dbReference>
<dbReference type="PANTHER" id="PTHR45138">
    <property type="entry name" value="REGULATORY COMPONENTS OF SENSORY TRANSDUCTION SYSTEM"/>
    <property type="match status" value="1"/>
</dbReference>
<dbReference type="Proteomes" id="UP001462640">
    <property type="component" value="Unassembled WGS sequence"/>
</dbReference>
<dbReference type="PANTHER" id="PTHR45138:SF24">
    <property type="entry name" value="DIGUANYLATE CYCLASE DGCC-RELATED"/>
    <property type="match status" value="1"/>
</dbReference>
<dbReference type="RefSeq" id="WP_347604553.1">
    <property type="nucleotide sequence ID" value="NZ_JBDPZC010000001.1"/>
</dbReference>
<evidence type="ECO:0000256" key="3">
    <source>
        <dbReference type="SAM" id="Phobius"/>
    </source>
</evidence>
<sequence length="475" mass="50766">MLRPLSLRLQLTLALMLTGLAVVVTVGGVAYLELQRKFSSQAAQQATAHFRAGVASYLQEFGSFESGKARGVGLGDYLARLRGPDAKGAGPASSDGPPRPWDVRRGPPPGHSGEPRPGPGPQPWPAPDGRDDPGRRPGPPPDGPPPAGPGARPPFRFILTDANYRVLLGAGSYPQGEALPEAQRALAEAVRVDGEIRAYVSTEGVLSPGQDDLAYLAAMRQALLVGAIAATVLAALLGLLLGSGLSARLRRLTQAVRRMHAGELLQRVDARGSAEIEALALAFNHMSEALARSDAELRASHATISSQALQLKELSIRDALTGLYNRRHFDESVRQLFEDSRRHGQDLTLVLADIDWFKRINDQYSHAVGDEVLRRVAALLERQLGGARLLARYGGEEFVMALPQTPLHEAADVCERLRASVAAEDWGQLAPRLQVSLSMGLAADPAAASAAALLEQADAQLYRAKDAGRNRVCHA</sequence>
<evidence type="ECO:0000256" key="2">
    <source>
        <dbReference type="SAM" id="MobiDB-lite"/>
    </source>
</evidence>
<evidence type="ECO:0000313" key="7">
    <source>
        <dbReference type="Proteomes" id="UP001462640"/>
    </source>
</evidence>
<keyword evidence="6" id="KW-0808">Transferase</keyword>
<dbReference type="Pfam" id="PF00990">
    <property type="entry name" value="GGDEF"/>
    <property type="match status" value="1"/>
</dbReference>
<protein>
    <recommendedName>
        <fullName evidence="1">diguanylate cyclase</fullName>
        <ecNumber evidence="1">2.7.7.65</ecNumber>
    </recommendedName>
</protein>
<dbReference type="SMART" id="SM00267">
    <property type="entry name" value="GGDEF"/>
    <property type="match status" value="1"/>
</dbReference>
<keyword evidence="3" id="KW-0472">Membrane</keyword>
<evidence type="ECO:0000256" key="1">
    <source>
        <dbReference type="ARBA" id="ARBA00012528"/>
    </source>
</evidence>
<dbReference type="InterPro" id="IPR003660">
    <property type="entry name" value="HAMP_dom"/>
</dbReference>
<gene>
    <name evidence="6" type="ORF">ABDJ40_00335</name>
</gene>
<keyword evidence="3" id="KW-1133">Transmembrane helix</keyword>
<keyword evidence="7" id="KW-1185">Reference proteome</keyword>
<dbReference type="InterPro" id="IPR050469">
    <property type="entry name" value="Diguanylate_Cyclase"/>
</dbReference>
<comment type="caution">
    <text evidence="6">The sequence shown here is derived from an EMBL/GenBank/DDBJ whole genome shotgun (WGS) entry which is preliminary data.</text>
</comment>
<evidence type="ECO:0000259" key="4">
    <source>
        <dbReference type="PROSITE" id="PS50885"/>
    </source>
</evidence>
<dbReference type="CDD" id="cd06225">
    <property type="entry name" value="HAMP"/>
    <property type="match status" value="1"/>
</dbReference>
<proteinExistence type="predicted"/>
<reference evidence="6 7" key="1">
    <citation type="submission" date="2024-05" db="EMBL/GenBank/DDBJ databases">
        <title>Roseateles sp. 2.12 16S ribosomal RNA gene Genome sequencing and assembly.</title>
        <authorList>
            <person name="Woo H."/>
        </authorList>
    </citation>
    <scope>NUCLEOTIDE SEQUENCE [LARGE SCALE GENOMIC DNA]</scope>
    <source>
        <strain evidence="6 7">2.12</strain>
    </source>
</reference>
<dbReference type="EC" id="2.7.7.65" evidence="1"/>
<keyword evidence="6" id="KW-0548">Nucleotidyltransferase</keyword>
<feature type="domain" description="HAMP" evidence="4">
    <location>
        <begin position="243"/>
        <end position="295"/>
    </location>
</feature>
<accession>A0ABV0G818</accession>
<dbReference type="PROSITE" id="PS50887">
    <property type="entry name" value="GGDEF"/>
    <property type="match status" value="1"/>
</dbReference>
<dbReference type="PROSITE" id="PS50885">
    <property type="entry name" value="HAMP"/>
    <property type="match status" value="1"/>
</dbReference>
<keyword evidence="3" id="KW-0812">Transmembrane</keyword>
<dbReference type="Gene3D" id="6.10.340.10">
    <property type="match status" value="1"/>
</dbReference>
<dbReference type="Gene3D" id="3.30.70.270">
    <property type="match status" value="1"/>
</dbReference>
<dbReference type="GO" id="GO:0052621">
    <property type="term" value="F:diguanylate cyclase activity"/>
    <property type="evidence" value="ECO:0007669"/>
    <property type="project" value="UniProtKB-EC"/>
</dbReference>
<feature type="region of interest" description="Disordered" evidence="2">
    <location>
        <begin position="83"/>
        <end position="154"/>
    </location>
</feature>
<dbReference type="Pfam" id="PF00672">
    <property type="entry name" value="HAMP"/>
    <property type="match status" value="1"/>
</dbReference>
<feature type="transmembrane region" description="Helical" evidence="3">
    <location>
        <begin position="222"/>
        <end position="245"/>
    </location>
</feature>
<dbReference type="SUPFAM" id="SSF158472">
    <property type="entry name" value="HAMP domain-like"/>
    <property type="match status" value="1"/>
</dbReference>
<dbReference type="EMBL" id="JBDPZC010000001">
    <property type="protein sequence ID" value="MEO3711207.1"/>
    <property type="molecule type" value="Genomic_DNA"/>
</dbReference>
<dbReference type="SUPFAM" id="SSF55073">
    <property type="entry name" value="Nucleotide cyclase"/>
    <property type="match status" value="1"/>
</dbReference>
<organism evidence="6 7">
    <name type="scientific">Roseateles flavus</name>
    <dbReference type="NCBI Taxonomy" id="3149041"/>
    <lineage>
        <taxon>Bacteria</taxon>
        <taxon>Pseudomonadati</taxon>
        <taxon>Pseudomonadota</taxon>
        <taxon>Betaproteobacteria</taxon>
        <taxon>Burkholderiales</taxon>
        <taxon>Sphaerotilaceae</taxon>
        <taxon>Roseateles</taxon>
    </lineage>
</organism>
<feature type="compositionally biased region" description="Pro residues" evidence="2">
    <location>
        <begin position="106"/>
        <end position="126"/>
    </location>
</feature>
<feature type="transmembrane region" description="Helical" evidence="3">
    <location>
        <begin position="12"/>
        <end position="32"/>
    </location>
</feature>
<dbReference type="CDD" id="cd01949">
    <property type="entry name" value="GGDEF"/>
    <property type="match status" value="1"/>
</dbReference>
<dbReference type="InterPro" id="IPR029787">
    <property type="entry name" value="Nucleotide_cyclase"/>
</dbReference>
<dbReference type="InterPro" id="IPR043128">
    <property type="entry name" value="Rev_trsase/Diguanyl_cyclase"/>
</dbReference>